<evidence type="ECO:0000256" key="1">
    <source>
        <dbReference type="SAM" id="MobiDB-lite"/>
    </source>
</evidence>
<dbReference type="InterPro" id="IPR001584">
    <property type="entry name" value="Integrase_cat-core"/>
</dbReference>
<dbReference type="InterPro" id="IPR036397">
    <property type="entry name" value="RNaseH_sf"/>
</dbReference>
<dbReference type="PANTHER" id="PTHR11439:SF495">
    <property type="entry name" value="REVERSE TRANSCRIPTASE, RNA-DEPENDENT DNA POLYMERASE-RELATED"/>
    <property type="match status" value="1"/>
</dbReference>
<accession>A0ABQ5HPV9</accession>
<feature type="region of interest" description="Disordered" evidence="1">
    <location>
        <begin position="153"/>
        <end position="201"/>
    </location>
</feature>
<comment type="caution">
    <text evidence="3">The sequence shown here is derived from an EMBL/GenBank/DDBJ whole genome shotgun (WGS) entry which is preliminary data.</text>
</comment>
<feature type="domain" description="Integrase catalytic" evidence="2">
    <location>
        <begin position="1"/>
        <end position="81"/>
    </location>
</feature>
<dbReference type="Gene3D" id="3.30.420.10">
    <property type="entry name" value="Ribonuclease H-like superfamily/Ribonuclease H"/>
    <property type="match status" value="1"/>
</dbReference>
<gene>
    <name evidence="3" type="ORF">Tco_1078429</name>
</gene>
<protein>
    <submittedName>
        <fullName evidence="3">Ribonuclease H-like domain-containing protein</fullName>
    </submittedName>
</protein>
<feature type="compositionally biased region" description="Basic and acidic residues" evidence="1">
    <location>
        <begin position="165"/>
        <end position="186"/>
    </location>
</feature>
<dbReference type="SUPFAM" id="SSF53098">
    <property type="entry name" value="Ribonuclease H-like"/>
    <property type="match status" value="1"/>
</dbReference>
<reference evidence="3" key="2">
    <citation type="submission" date="2022-01" db="EMBL/GenBank/DDBJ databases">
        <authorList>
            <person name="Yamashiro T."/>
            <person name="Shiraishi A."/>
            <person name="Satake H."/>
            <person name="Nakayama K."/>
        </authorList>
    </citation>
    <scope>NUCLEOTIDE SEQUENCE</scope>
</reference>
<keyword evidence="4" id="KW-1185">Reference proteome</keyword>
<dbReference type="PANTHER" id="PTHR11439">
    <property type="entry name" value="GAG-POL-RELATED RETROTRANSPOSON"/>
    <property type="match status" value="1"/>
</dbReference>
<dbReference type="SUPFAM" id="SSF56672">
    <property type="entry name" value="DNA/RNA polymerases"/>
    <property type="match status" value="1"/>
</dbReference>
<feature type="region of interest" description="Disordered" evidence="1">
    <location>
        <begin position="889"/>
        <end position="921"/>
    </location>
</feature>
<dbReference type="InterPro" id="IPR013103">
    <property type="entry name" value="RVT_2"/>
</dbReference>
<dbReference type="EMBL" id="BQNB010019837">
    <property type="protein sequence ID" value="GJT89584.1"/>
    <property type="molecule type" value="Genomic_DNA"/>
</dbReference>
<evidence type="ECO:0000313" key="3">
    <source>
        <dbReference type="EMBL" id="GJT89584.1"/>
    </source>
</evidence>
<dbReference type="Pfam" id="PF07727">
    <property type="entry name" value="RVT_2"/>
    <property type="match status" value="1"/>
</dbReference>
<reference evidence="3" key="1">
    <citation type="journal article" date="2022" name="Int. J. Mol. Sci.">
        <title>Draft Genome of Tanacetum Coccineum: Genomic Comparison of Closely Related Tanacetum-Family Plants.</title>
        <authorList>
            <person name="Yamashiro T."/>
            <person name="Shiraishi A."/>
            <person name="Nakayama K."/>
            <person name="Satake H."/>
        </authorList>
    </citation>
    <scope>NUCLEOTIDE SEQUENCE</scope>
</reference>
<dbReference type="PROSITE" id="PS50994">
    <property type="entry name" value="INTEGRASE"/>
    <property type="match status" value="1"/>
</dbReference>
<dbReference type="Proteomes" id="UP001151760">
    <property type="component" value="Unassembled WGS sequence"/>
</dbReference>
<evidence type="ECO:0000259" key="2">
    <source>
        <dbReference type="PROSITE" id="PS50994"/>
    </source>
</evidence>
<dbReference type="Pfam" id="PF25597">
    <property type="entry name" value="SH3_retrovirus"/>
    <property type="match status" value="1"/>
</dbReference>
<name>A0ABQ5HPV9_9ASTR</name>
<feature type="compositionally biased region" description="Basic and acidic residues" evidence="1">
    <location>
        <begin position="901"/>
        <end position="921"/>
    </location>
</feature>
<organism evidence="3 4">
    <name type="scientific">Tanacetum coccineum</name>
    <dbReference type="NCBI Taxonomy" id="301880"/>
    <lineage>
        <taxon>Eukaryota</taxon>
        <taxon>Viridiplantae</taxon>
        <taxon>Streptophyta</taxon>
        <taxon>Embryophyta</taxon>
        <taxon>Tracheophyta</taxon>
        <taxon>Spermatophyta</taxon>
        <taxon>Magnoliopsida</taxon>
        <taxon>eudicotyledons</taxon>
        <taxon>Gunneridae</taxon>
        <taxon>Pentapetalae</taxon>
        <taxon>asterids</taxon>
        <taxon>campanulids</taxon>
        <taxon>Asterales</taxon>
        <taxon>Asteraceae</taxon>
        <taxon>Asteroideae</taxon>
        <taxon>Anthemideae</taxon>
        <taxon>Anthemidinae</taxon>
        <taxon>Tanacetum</taxon>
    </lineage>
</organism>
<dbReference type="InterPro" id="IPR012337">
    <property type="entry name" value="RNaseH-like_sf"/>
</dbReference>
<proteinExistence type="predicted"/>
<dbReference type="InterPro" id="IPR043502">
    <property type="entry name" value="DNA/RNA_pol_sf"/>
</dbReference>
<dbReference type="InterPro" id="IPR057670">
    <property type="entry name" value="SH3_retrovirus"/>
</dbReference>
<feature type="compositionally biased region" description="Polar residues" evidence="1">
    <location>
        <begin position="153"/>
        <end position="164"/>
    </location>
</feature>
<evidence type="ECO:0000313" key="4">
    <source>
        <dbReference type="Proteomes" id="UP001151760"/>
    </source>
</evidence>
<sequence length="921" mass="104540">MSEFCEKKGIKKEFCIAKTPQQNGVAERRNRTLIEDARTIGRTPVLSFMRPFRCHVTILNTLDYLGKFDGKSDEGFFVGYSLNSKAFRVYNIRTRKVKENLNIRFLEDKPIISGDVPKWLFDIDVLTKSMNYVPVVAGTNSNDLVVHYSSLKNASNDEPQPSSNAEKKDDEGVNKESGIDDQERPKNSTQDVHIAGPSINTASTNVNTGSLNINTISPIVTTDLLEVTHDDFFSSVQQRRMTKTTNEQGFISAVYEVKIHKDLHTCLFACFLSQEEPKNVIQALKDPSWIEAMQEEILQFKLQQVWTLVNLPHGKRAIGTKWVYMNKKDERVARIEAIRLFLAYASFKDFVVYQMDVKSAFLYGKIEVEVYVCQPLGFKDPEFPNRVYKVEKALYGLHQAPRAWYETLSTYLLDNGFQRASTPMETSKPLMKDENFEDVDVHLYRSMIGSLMYLTSLRPDIIFAVCACARFQVTPKVSHLHTVKRIFRYLKGQPKLGLWYPKDSPFDLEAYTDSDYAGASLDRKSTTRANDEIQVSAIGLTYYTLDNGEIELTATIDDKVKIVIEASIRRHFQLANSDGISSLPTTKIFEQLSLMGNIKRASKGYTGENIPLFPAMIGQGLESMVPQPKSPTQTPIADEAASICMDVRYGGATTTITGLEVGQCMTLQELMVLCTTLSKKVESLEIDLKQTKLTYCATYTKLIKKVKKLENKVKSSQARRRARIIGRHEHDMEFDFDLDAAKDVKTVEKDVSTTKPVSTAGVAVTTASVVVSTAKDKAVRLQTELEEEERQRIARVHKVASSFNVEEWEDIQARVEDDAELAQRLQAEEREMYTKAKQARMRGYTLQQLRGYSFDEIKNLFETTMRRVHTFVPIESEIERVIHELAAGISKRDAEEELDQESSKRQKIGESSEPAEEPRDK</sequence>